<gene>
    <name evidence="1" type="ORF">CRHIZ90672A_00010945</name>
</gene>
<accession>A0A9N9YM06</accession>
<comment type="caution">
    <text evidence="1">The sequence shown here is derived from an EMBL/GenBank/DDBJ whole genome shotgun (WGS) entry which is preliminary data.</text>
</comment>
<sequence>MASIKLAYDGPEAEFIQQQSLNRWEAALSNAKTASHYRVSPSDLRGLLSRIPSFLDHIPKECNTIQGYSTWRNTDKCTLVAKQERPRSICLSNPYPVICKVSQSKNFQQWENSLNNGLALMTLGWAYILSASLAERQGLTLQYQPSADLSGPCAKQLQLGYATCHERTWWKSLTSQGAGWKIVGRGSPWGLSINNLNLEVVGQVDQSNRPPTAKQAASYLGRLCFAFDLGNQSSAGLAAAMSLTLHTAQKLWGSAQIDLPALAMNFAVKTPKKQRFLPPELQLISYYMTLSLSEWAIGPTLWSVFWEPQITCNFAGAWLGPIAAILEPVLSNNNLELLAKVLSFTRAAPLWVGIALCGPSTITNCILPYLTKMFDFPFTLPSIDAAAWTCIPQSFLDDYYMDPCHDGTISRADVWRLRHDCHSEYEESAFLFTPPHGWPPFGRMKAEDVELEIQDHIHCSHHWEYAYWTWQPSSTTDTGFCKRDGTEKCSVRSTKLDNNRQDYGNLINYRVSESATKSIFRWCSTQVERGFGGSIVERFNGDDNSRTLSDKGIPDDFDYARVENWLPTVSDQSVESKTSSDETST</sequence>
<organism evidence="1 2">
    <name type="scientific">Clonostachys rhizophaga</name>
    <dbReference type="NCBI Taxonomy" id="160324"/>
    <lineage>
        <taxon>Eukaryota</taxon>
        <taxon>Fungi</taxon>
        <taxon>Dikarya</taxon>
        <taxon>Ascomycota</taxon>
        <taxon>Pezizomycotina</taxon>
        <taxon>Sordariomycetes</taxon>
        <taxon>Hypocreomycetidae</taxon>
        <taxon>Hypocreales</taxon>
        <taxon>Bionectriaceae</taxon>
        <taxon>Clonostachys</taxon>
    </lineage>
</organism>
<dbReference type="AlphaFoldDB" id="A0A9N9YM06"/>
<keyword evidence="2" id="KW-1185">Reference proteome</keyword>
<dbReference type="Proteomes" id="UP000696573">
    <property type="component" value="Unassembled WGS sequence"/>
</dbReference>
<proteinExistence type="predicted"/>
<reference evidence="1" key="1">
    <citation type="submission" date="2021-10" db="EMBL/GenBank/DDBJ databases">
        <authorList>
            <person name="Piombo E."/>
        </authorList>
    </citation>
    <scope>NUCLEOTIDE SEQUENCE</scope>
</reference>
<protein>
    <submittedName>
        <fullName evidence="1">Uncharacterized protein</fullName>
    </submittedName>
</protein>
<dbReference type="OrthoDB" id="3549294at2759"/>
<name>A0A9N9YM06_9HYPO</name>
<evidence type="ECO:0000313" key="2">
    <source>
        <dbReference type="Proteomes" id="UP000696573"/>
    </source>
</evidence>
<dbReference type="EMBL" id="CABFNQ020000692">
    <property type="protein sequence ID" value="CAH0023501.1"/>
    <property type="molecule type" value="Genomic_DNA"/>
</dbReference>
<evidence type="ECO:0000313" key="1">
    <source>
        <dbReference type="EMBL" id="CAH0023501.1"/>
    </source>
</evidence>